<dbReference type="Pfam" id="PF11810">
    <property type="entry name" value="DUF3332"/>
    <property type="match status" value="1"/>
</dbReference>
<evidence type="ECO:0000256" key="1">
    <source>
        <dbReference type="SAM" id="Phobius"/>
    </source>
</evidence>
<name>A0A0F9YK79_9ZZZZ</name>
<feature type="transmembrane region" description="Helical" evidence="1">
    <location>
        <begin position="45"/>
        <end position="70"/>
    </location>
</feature>
<comment type="caution">
    <text evidence="2">The sequence shown here is derived from an EMBL/GenBank/DDBJ whole genome shotgun (WGS) entry which is preliminary data.</text>
</comment>
<dbReference type="EMBL" id="LAZR01000021">
    <property type="protein sequence ID" value="KKO04979.1"/>
    <property type="molecule type" value="Genomic_DNA"/>
</dbReference>
<organism evidence="2">
    <name type="scientific">marine sediment metagenome</name>
    <dbReference type="NCBI Taxonomy" id="412755"/>
    <lineage>
        <taxon>unclassified sequences</taxon>
        <taxon>metagenomes</taxon>
        <taxon>ecological metagenomes</taxon>
    </lineage>
</organism>
<dbReference type="AlphaFoldDB" id="A0A0F9YK79"/>
<dbReference type="PROSITE" id="PS51257">
    <property type="entry name" value="PROKAR_LIPOPROTEIN"/>
    <property type="match status" value="1"/>
</dbReference>
<keyword evidence="1" id="KW-0812">Transmembrane</keyword>
<dbReference type="InterPro" id="IPR021768">
    <property type="entry name" value="DUF3332"/>
</dbReference>
<evidence type="ECO:0008006" key="3">
    <source>
        <dbReference type="Google" id="ProtNLM"/>
    </source>
</evidence>
<keyword evidence="1" id="KW-0472">Membrane</keyword>
<reference evidence="2" key="1">
    <citation type="journal article" date="2015" name="Nature">
        <title>Complex archaea that bridge the gap between prokaryotes and eukaryotes.</title>
        <authorList>
            <person name="Spang A."/>
            <person name="Saw J.H."/>
            <person name="Jorgensen S.L."/>
            <person name="Zaremba-Niedzwiedzka K."/>
            <person name="Martijn J."/>
            <person name="Lind A.E."/>
            <person name="van Eijk R."/>
            <person name="Schleper C."/>
            <person name="Guy L."/>
            <person name="Ettema T.J."/>
        </authorList>
    </citation>
    <scope>NUCLEOTIDE SEQUENCE</scope>
</reference>
<gene>
    <name evidence="2" type="ORF">LCGC14_0082910</name>
</gene>
<accession>A0A0F9YK79</accession>
<keyword evidence="1" id="KW-1133">Transmembrane helix</keyword>
<protein>
    <recommendedName>
        <fullName evidence="3">DUF3332 domain-containing protein</fullName>
    </recommendedName>
</protein>
<sequence>MKKSIICVAMASTLLFSSCLGSFSAFNNLKDWNQGLSDSKFVNNLVFWGLNIIPVYGLFFLGDAVIFNVIEFWGGSNPIAMEEGESETQMVERDGNTFEMTATKNRMQVTVVDGPKKGNKIDLVYKPSEKSWNAVRPNGEIIKLSSFEEGFYIVYMPNGKEVKINPLSSKEEGLAQIKEQTDCYYLDGMLAENN</sequence>
<proteinExistence type="predicted"/>
<evidence type="ECO:0000313" key="2">
    <source>
        <dbReference type="EMBL" id="KKO04979.1"/>
    </source>
</evidence>